<feature type="region of interest" description="Disordered" evidence="1">
    <location>
        <begin position="527"/>
        <end position="548"/>
    </location>
</feature>
<evidence type="ECO:0000313" key="2">
    <source>
        <dbReference type="EMBL" id="VAW52120.1"/>
    </source>
</evidence>
<name>A0A3B0WI12_9ZZZZ</name>
<dbReference type="PROSITE" id="PS51318">
    <property type="entry name" value="TAT"/>
    <property type="match status" value="1"/>
</dbReference>
<evidence type="ECO:0008006" key="3">
    <source>
        <dbReference type="Google" id="ProtNLM"/>
    </source>
</evidence>
<accession>A0A3B0WI12</accession>
<reference evidence="2" key="1">
    <citation type="submission" date="2018-06" db="EMBL/GenBank/DDBJ databases">
        <authorList>
            <person name="Zhirakovskaya E."/>
        </authorList>
    </citation>
    <scope>NUCLEOTIDE SEQUENCE</scope>
</reference>
<protein>
    <recommendedName>
        <fullName evidence="3">DUF1501 domain-containing protein</fullName>
    </recommendedName>
</protein>
<evidence type="ECO:0000256" key="1">
    <source>
        <dbReference type="SAM" id="MobiDB-lite"/>
    </source>
</evidence>
<sequence>MNKRNFLKSIAALGGSALLPSSINPLSMYKTASAAVDYSTANIVPPTVMPQVINIFLYGGPSELSGNLTNIQNIEDNSQNSYAVGFGGNILVNDVAGDGSAGWITRNGFWRGTENAGTPHLDNNGAGGRSMQIMIDNGQMSVYRTLFKRLDGTRSHRESLLQSFKGSLDIEGSAGVGTKIAATLFQHRSTYEGTTVLADGTPITDIVNDTTMLLPFVSFEGDTRAYQQDPDFQIPLLFRGITLDNNFDNPFSRNSGSNNSLNDADDDSLDNDDELVLSELAASIRTEDYDARFSKASDSFNLRDELNTKIGQIEAGNNDASLPLIAGVDAAVDAPTLGLVAGDRLIYPNNNRFSSRIRAAVTLALVNPSSVYITVGGGLGGWDDHNNGTTNYEDRMNDLFEVMKTAMLHIKYFNANTLNGSPRTTNDNIVINMFGDFGRRVNLNGNQGWDHGNNQNLYTFGGADVRDGGAAALGKVVGSTVRVGNSGTNNQVTEPAPGSYEAEPMSVASTVFSYFGVQNPEVLTADDEFNPAGVPVIDETQPGEPDLF</sequence>
<dbReference type="EMBL" id="UOFE01000024">
    <property type="protein sequence ID" value="VAW52120.1"/>
    <property type="molecule type" value="Genomic_DNA"/>
</dbReference>
<dbReference type="InterPro" id="IPR006311">
    <property type="entry name" value="TAT_signal"/>
</dbReference>
<proteinExistence type="predicted"/>
<gene>
    <name evidence="2" type="ORF">MNBD_GAMMA05-652</name>
</gene>
<organism evidence="2">
    <name type="scientific">hydrothermal vent metagenome</name>
    <dbReference type="NCBI Taxonomy" id="652676"/>
    <lineage>
        <taxon>unclassified sequences</taxon>
        <taxon>metagenomes</taxon>
        <taxon>ecological metagenomes</taxon>
    </lineage>
</organism>
<dbReference type="AlphaFoldDB" id="A0A3B0WI12"/>